<dbReference type="SUPFAM" id="SSF54843">
    <property type="entry name" value="Ribosomal protein L22"/>
    <property type="match status" value="1"/>
</dbReference>
<protein>
    <submittedName>
        <fullName evidence="5">50S ribosomal protein L22</fullName>
    </submittedName>
</protein>
<keyword evidence="3 4" id="KW-0687">Ribonucleoprotein</keyword>
<sequence>MTRYSTNPANAAKSVKTRGDHLRVHYKNTREAAAALKGLSIPKAQAYLKNVQEHKQIIPYTRHTGGVGRHAQTKQFKTPGSLGRWPAKSVEYLLNLLQNAASNADLKGLDKETLHVSHVQVNRAPKMRRRTYRAHGRINAYQSSPCHIELIFSEKEETVPAPPPKA</sequence>
<dbReference type="EMBL" id="KE346366">
    <property type="protein sequence ID" value="KJE94222.1"/>
    <property type="molecule type" value="Genomic_DNA"/>
</dbReference>
<dbReference type="Proteomes" id="UP000008743">
    <property type="component" value="Unassembled WGS sequence"/>
</dbReference>
<dbReference type="InterPro" id="IPR036394">
    <property type="entry name" value="Ribosomal_uL22_sf"/>
</dbReference>
<evidence type="ECO:0000313" key="6">
    <source>
        <dbReference type="Proteomes" id="UP000008743"/>
    </source>
</evidence>
<dbReference type="Gene3D" id="3.90.470.10">
    <property type="entry name" value="Ribosomal protein L22/L17"/>
    <property type="match status" value="1"/>
</dbReference>
<dbReference type="InterPro" id="IPR005721">
    <property type="entry name" value="Ribosomal_uL22_euk/arc"/>
</dbReference>
<gene>
    <name evidence="5" type="ORF">CAOG_004899</name>
</gene>
<name>A0A0D2VST9_CAPO3</name>
<dbReference type="Pfam" id="PF00237">
    <property type="entry name" value="Ribosomal_L22"/>
    <property type="match status" value="1"/>
</dbReference>
<dbReference type="AlphaFoldDB" id="A0A0D2VST9"/>
<keyword evidence="2 4" id="KW-0689">Ribosomal protein</keyword>
<comment type="similarity">
    <text evidence="1 4">Belongs to the universal ribosomal protein uL22 family.</text>
</comment>
<dbReference type="OrthoDB" id="10254664at2759"/>
<dbReference type="eggNOG" id="KOG3353">
    <property type="taxonomic scope" value="Eukaryota"/>
</dbReference>
<dbReference type="GO" id="GO:0003735">
    <property type="term" value="F:structural constituent of ribosome"/>
    <property type="evidence" value="ECO:0007669"/>
    <property type="project" value="InterPro"/>
</dbReference>
<organism evidence="5 6">
    <name type="scientific">Capsaspora owczarzaki (strain ATCC 30864)</name>
    <dbReference type="NCBI Taxonomy" id="595528"/>
    <lineage>
        <taxon>Eukaryota</taxon>
        <taxon>Filasterea</taxon>
        <taxon>Capsaspora</taxon>
    </lineage>
</organism>
<dbReference type="PhylomeDB" id="A0A0D2VST9"/>
<dbReference type="STRING" id="595528.A0A0D2VST9"/>
<dbReference type="GO" id="GO:0002181">
    <property type="term" value="P:cytoplasmic translation"/>
    <property type="evidence" value="ECO:0007669"/>
    <property type="project" value="TreeGrafter"/>
</dbReference>
<evidence type="ECO:0000256" key="2">
    <source>
        <dbReference type="ARBA" id="ARBA00022980"/>
    </source>
</evidence>
<evidence type="ECO:0000256" key="1">
    <source>
        <dbReference type="ARBA" id="ARBA00009451"/>
    </source>
</evidence>
<dbReference type="PANTHER" id="PTHR11593">
    <property type="entry name" value="60S RIBOSOMAL PROTEIN L17"/>
    <property type="match status" value="1"/>
</dbReference>
<evidence type="ECO:0000313" key="5">
    <source>
        <dbReference type="EMBL" id="KJE94222.1"/>
    </source>
</evidence>
<evidence type="ECO:0000256" key="3">
    <source>
        <dbReference type="ARBA" id="ARBA00023274"/>
    </source>
</evidence>
<accession>A0A0D2VST9</accession>
<reference evidence="6" key="1">
    <citation type="submission" date="2011-02" db="EMBL/GenBank/DDBJ databases">
        <title>The Genome Sequence of Capsaspora owczarzaki ATCC 30864.</title>
        <authorList>
            <person name="Russ C."/>
            <person name="Cuomo C."/>
            <person name="Burger G."/>
            <person name="Gray M.W."/>
            <person name="Holland P.W.H."/>
            <person name="King N."/>
            <person name="Lang F.B.F."/>
            <person name="Roger A.J."/>
            <person name="Ruiz-Trillo I."/>
            <person name="Young S.K."/>
            <person name="Zeng Q."/>
            <person name="Gargeya S."/>
            <person name="Alvarado L."/>
            <person name="Berlin A."/>
            <person name="Chapman S.B."/>
            <person name="Chen Z."/>
            <person name="Freedman E."/>
            <person name="Gellesch M."/>
            <person name="Goldberg J."/>
            <person name="Griggs A."/>
            <person name="Gujja S."/>
            <person name="Heilman E."/>
            <person name="Heiman D."/>
            <person name="Howarth C."/>
            <person name="Mehta T."/>
            <person name="Neiman D."/>
            <person name="Pearson M."/>
            <person name="Roberts A."/>
            <person name="Saif S."/>
            <person name="Shea T."/>
            <person name="Shenoy N."/>
            <person name="Sisk P."/>
            <person name="Stolte C."/>
            <person name="Sykes S."/>
            <person name="White J."/>
            <person name="Yandava C."/>
            <person name="Haas B."/>
            <person name="Nusbaum C."/>
            <person name="Birren B."/>
        </authorList>
    </citation>
    <scope>NUCLEOTIDE SEQUENCE</scope>
    <source>
        <strain evidence="6">ATCC 30864</strain>
    </source>
</reference>
<evidence type="ECO:0000256" key="4">
    <source>
        <dbReference type="RuleBase" id="RU004005"/>
    </source>
</evidence>
<proteinExistence type="inferred from homology"/>
<dbReference type="RefSeq" id="XP_004347650.2">
    <property type="nucleotide sequence ID" value="XM_004347600.2"/>
</dbReference>
<dbReference type="FunCoup" id="A0A0D2VST9">
    <property type="interactions" value="310"/>
</dbReference>
<dbReference type="PANTHER" id="PTHR11593:SF10">
    <property type="entry name" value="60S RIBOSOMAL PROTEIN L17"/>
    <property type="match status" value="1"/>
</dbReference>
<keyword evidence="6" id="KW-1185">Reference proteome</keyword>
<dbReference type="InParanoid" id="A0A0D2VST9"/>
<dbReference type="GO" id="GO:0022625">
    <property type="term" value="C:cytosolic large ribosomal subunit"/>
    <property type="evidence" value="ECO:0007669"/>
    <property type="project" value="TreeGrafter"/>
</dbReference>
<dbReference type="InterPro" id="IPR001063">
    <property type="entry name" value="Ribosomal_uL22"/>
</dbReference>
<dbReference type="CDD" id="cd00336">
    <property type="entry name" value="Ribosomal_L22"/>
    <property type="match status" value="1"/>
</dbReference>
<dbReference type="NCBIfam" id="TIGR01038">
    <property type="entry name" value="uL22_arch_euk"/>
    <property type="match status" value="1"/>
</dbReference>